<organism evidence="2 3">
    <name type="scientific">Fuerstiella marisgermanici</name>
    <dbReference type="NCBI Taxonomy" id="1891926"/>
    <lineage>
        <taxon>Bacteria</taxon>
        <taxon>Pseudomonadati</taxon>
        <taxon>Planctomycetota</taxon>
        <taxon>Planctomycetia</taxon>
        <taxon>Planctomycetales</taxon>
        <taxon>Planctomycetaceae</taxon>
        <taxon>Fuerstiella</taxon>
    </lineage>
</organism>
<protein>
    <submittedName>
        <fullName evidence="2">Uncharacterized protein</fullName>
    </submittedName>
</protein>
<dbReference type="Proteomes" id="UP000187735">
    <property type="component" value="Chromosome"/>
</dbReference>
<dbReference type="EMBL" id="CP017641">
    <property type="protein sequence ID" value="APZ96739.1"/>
    <property type="molecule type" value="Genomic_DNA"/>
</dbReference>
<dbReference type="KEGG" id="fmr:Fuma_06412"/>
<evidence type="ECO:0000313" key="3">
    <source>
        <dbReference type="Proteomes" id="UP000187735"/>
    </source>
</evidence>
<feature type="chain" id="PRO_5013224542" evidence="1">
    <location>
        <begin position="24"/>
        <end position="97"/>
    </location>
</feature>
<sequence precursor="true">MNRVTSTACFVAATILLNVLVSAQEPQATVSTVTSHDTVQAYETELELYASLEQSAKRHTFPPPFTLLKNPDNGYPSALHSFAAKPSSSGVWAMWFV</sequence>
<evidence type="ECO:0000256" key="1">
    <source>
        <dbReference type="SAM" id="SignalP"/>
    </source>
</evidence>
<evidence type="ECO:0000313" key="2">
    <source>
        <dbReference type="EMBL" id="APZ96739.1"/>
    </source>
</evidence>
<dbReference type="STRING" id="1891926.Fuma_06412"/>
<keyword evidence="1" id="KW-0732">Signal</keyword>
<name>A0A1P8WRQ5_9PLAN</name>
<proteinExistence type="predicted"/>
<accession>A0A1P8WRQ5</accession>
<gene>
    <name evidence="2" type="ORF">Fuma_06412</name>
</gene>
<keyword evidence="3" id="KW-1185">Reference proteome</keyword>
<dbReference type="AlphaFoldDB" id="A0A1P8WRQ5"/>
<feature type="signal peptide" evidence="1">
    <location>
        <begin position="1"/>
        <end position="23"/>
    </location>
</feature>
<reference evidence="2 3" key="1">
    <citation type="journal article" date="2016" name="Front. Microbiol.">
        <title>Fuerstia marisgermanicae gen. nov., sp. nov., an Unusual Member of the Phylum Planctomycetes from the German Wadden Sea.</title>
        <authorList>
            <person name="Kohn T."/>
            <person name="Heuer A."/>
            <person name="Jogler M."/>
            <person name="Vollmers J."/>
            <person name="Boedeker C."/>
            <person name="Bunk B."/>
            <person name="Rast P."/>
            <person name="Borchert D."/>
            <person name="Glockner I."/>
            <person name="Freese H.M."/>
            <person name="Klenk H.P."/>
            <person name="Overmann J."/>
            <person name="Kaster A.K."/>
            <person name="Rohde M."/>
            <person name="Wiegand S."/>
            <person name="Jogler C."/>
        </authorList>
    </citation>
    <scope>NUCLEOTIDE SEQUENCE [LARGE SCALE GENOMIC DNA]</scope>
    <source>
        <strain evidence="2 3">NH11</strain>
    </source>
</reference>